<keyword evidence="4" id="KW-1185">Reference proteome</keyword>
<evidence type="ECO:0000313" key="3">
    <source>
        <dbReference type="EMBL" id="KAL2340445.1"/>
    </source>
</evidence>
<evidence type="ECO:0000259" key="2">
    <source>
        <dbReference type="Pfam" id="PF05057"/>
    </source>
</evidence>
<evidence type="ECO:0000313" key="4">
    <source>
        <dbReference type="Proteomes" id="UP001603857"/>
    </source>
</evidence>
<comment type="caution">
    <text evidence="3">The sequence shown here is derived from an EMBL/GenBank/DDBJ whole genome shotgun (WGS) entry which is preliminary data.</text>
</comment>
<gene>
    <name evidence="3" type="ORF">Fmac_008385</name>
</gene>
<proteinExistence type="predicted"/>
<sequence>MLPSDSGSVLRPNPPIPTTPSLFSPPRFHLGSRPARPKLSLRMDLLRRMGHGCFKAQAHAAGQDVFDAAAAAAPQTAPHHLVIMVNGIIGSAADWRYAAEQFVKRLPDKVIVHRKHFQLCQNRAAPFPLHLKIVDNLAEFDMRLSLDS</sequence>
<dbReference type="InterPro" id="IPR007751">
    <property type="entry name" value="DUF676_lipase-like"/>
</dbReference>
<name>A0ABD1MZM2_9FABA</name>
<dbReference type="AlphaFoldDB" id="A0ABD1MZM2"/>
<evidence type="ECO:0000256" key="1">
    <source>
        <dbReference type="SAM" id="MobiDB-lite"/>
    </source>
</evidence>
<accession>A0ABD1MZM2</accession>
<feature type="region of interest" description="Disordered" evidence="1">
    <location>
        <begin position="1"/>
        <end position="26"/>
    </location>
</feature>
<protein>
    <recommendedName>
        <fullName evidence="2">DUF676 domain-containing protein</fullName>
    </recommendedName>
</protein>
<feature type="domain" description="DUF676" evidence="2">
    <location>
        <begin position="78"/>
        <end position="115"/>
    </location>
</feature>
<dbReference type="EMBL" id="JBGMDY010000003">
    <property type="protein sequence ID" value="KAL2340445.1"/>
    <property type="molecule type" value="Genomic_DNA"/>
</dbReference>
<dbReference type="Pfam" id="PF05057">
    <property type="entry name" value="DUF676"/>
    <property type="match status" value="1"/>
</dbReference>
<dbReference type="Proteomes" id="UP001603857">
    <property type="component" value="Unassembled WGS sequence"/>
</dbReference>
<reference evidence="3 4" key="1">
    <citation type="submission" date="2024-08" db="EMBL/GenBank/DDBJ databases">
        <title>Insights into the chromosomal genome structure of Flemingia macrophylla.</title>
        <authorList>
            <person name="Ding Y."/>
            <person name="Zhao Y."/>
            <person name="Bi W."/>
            <person name="Wu M."/>
            <person name="Zhao G."/>
            <person name="Gong Y."/>
            <person name="Li W."/>
            <person name="Zhang P."/>
        </authorList>
    </citation>
    <scope>NUCLEOTIDE SEQUENCE [LARGE SCALE GENOMIC DNA]</scope>
    <source>
        <strain evidence="3">DYQJB</strain>
        <tissue evidence="3">Leaf</tissue>
    </source>
</reference>
<organism evidence="3 4">
    <name type="scientific">Flemingia macrophylla</name>
    <dbReference type="NCBI Taxonomy" id="520843"/>
    <lineage>
        <taxon>Eukaryota</taxon>
        <taxon>Viridiplantae</taxon>
        <taxon>Streptophyta</taxon>
        <taxon>Embryophyta</taxon>
        <taxon>Tracheophyta</taxon>
        <taxon>Spermatophyta</taxon>
        <taxon>Magnoliopsida</taxon>
        <taxon>eudicotyledons</taxon>
        <taxon>Gunneridae</taxon>
        <taxon>Pentapetalae</taxon>
        <taxon>rosids</taxon>
        <taxon>fabids</taxon>
        <taxon>Fabales</taxon>
        <taxon>Fabaceae</taxon>
        <taxon>Papilionoideae</taxon>
        <taxon>50 kb inversion clade</taxon>
        <taxon>NPAAA clade</taxon>
        <taxon>indigoferoid/millettioid clade</taxon>
        <taxon>Phaseoleae</taxon>
        <taxon>Flemingia</taxon>
    </lineage>
</organism>